<sequence>MGVACKLSCGHCSYHQNVFLGIGFRYIDLDSILEWYEEEEGRQRIKEFRGDQKTTFHCYDGLYVCPECNYLLNHVYLHMQSETKSYTNRYICPRCNTKMPTEPLLEEIKSGVLDCPDCKQEKLVVAFYMDWD</sequence>
<protein>
    <submittedName>
        <fullName evidence="1">Uncharacterized protein</fullName>
    </submittedName>
</protein>
<gene>
    <name evidence="1" type="ORF">GCM10008933_15680</name>
</gene>
<evidence type="ECO:0000313" key="1">
    <source>
        <dbReference type="EMBL" id="GAA0385446.1"/>
    </source>
</evidence>
<dbReference type="RefSeq" id="WP_343859581.1">
    <property type="nucleotide sequence ID" value="NZ_BAAACX010000007.1"/>
</dbReference>
<keyword evidence="2" id="KW-1185">Reference proteome</keyword>
<dbReference type="Proteomes" id="UP001500340">
    <property type="component" value="Unassembled WGS sequence"/>
</dbReference>
<comment type="caution">
    <text evidence="1">The sequence shown here is derived from an EMBL/GenBank/DDBJ whole genome shotgun (WGS) entry which is preliminary data.</text>
</comment>
<reference evidence="1 2" key="1">
    <citation type="journal article" date="2019" name="Int. J. Syst. Evol. Microbiol.">
        <title>The Global Catalogue of Microorganisms (GCM) 10K type strain sequencing project: providing services to taxonomists for standard genome sequencing and annotation.</title>
        <authorList>
            <consortium name="The Broad Institute Genomics Platform"/>
            <consortium name="The Broad Institute Genome Sequencing Center for Infectious Disease"/>
            <person name="Wu L."/>
            <person name="Ma J."/>
        </authorList>
    </citation>
    <scope>NUCLEOTIDE SEQUENCE [LARGE SCALE GENOMIC DNA]</scope>
    <source>
        <strain evidence="1 2">JCM 12774</strain>
    </source>
</reference>
<organism evidence="1 2">
    <name type="scientific">Paenibacillus motobuensis</name>
    <dbReference type="NCBI Taxonomy" id="295324"/>
    <lineage>
        <taxon>Bacteria</taxon>
        <taxon>Bacillati</taxon>
        <taxon>Bacillota</taxon>
        <taxon>Bacilli</taxon>
        <taxon>Bacillales</taxon>
        <taxon>Paenibacillaceae</taxon>
        <taxon>Paenibacillus</taxon>
    </lineage>
</organism>
<proteinExistence type="predicted"/>
<evidence type="ECO:0000313" key="2">
    <source>
        <dbReference type="Proteomes" id="UP001500340"/>
    </source>
</evidence>
<dbReference type="EMBL" id="BAAACX010000007">
    <property type="protein sequence ID" value="GAA0385446.1"/>
    <property type="molecule type" value="Genomic_DNA"/>
</dbReference>
<name>A0ABN0Y6Z9_9BACL</name>
<accession>A0ABN0Y6Z9</accession>